<feature type="transmembrane region" description="Helical" evidence="7">
    <location>
        <begin position="39"/>
        <end position="65"/>
    </location>
</feature>
<dbReference type="Proteomes" id="UP000612352">
    <property type="component" value="Unassembled WGS sequence"/>
</dbReference>
<feature type="transmembrane region" description="Helical" evidence="7">
    <location>
        <begin position="290"/>
        <end position="310"/>
    </location>
</feature>
<keyword evidence="11" id="KW-1185">Reference proteome</keyword>
<evidence type="ECO:0000256" key="7">
    <source>
        <dbReference type="RuleBase" id="RU363032"/>
    </source>
</evidence>
<dbReference type="RefSeq" id="WP_200501166.1">
    <property type="nucleotide sequence ID" value="NZ_JAEDAJ010000001.1"/>
</dbReference>
<feature type="compositionally biased region" description="Polar residues" evidence="8">
    <location>
        <begin position="1"/>
        <end position="17"/>
    </location>
</feature>
<feature type="transmembrane region" description="Helical" evidence="7">
    <location>
        <begin position="228"/>
        <end position="248"/>
    </location>
</feature>
<dbReference type="PROSITE" id="PS50928">
    <property type="entry name" value="ABC_TM1"/>
    <property type="match status" value="1"/>
</dbReference>
<keyword evidence="3" id="KW-1003">Cell membrane</keyword>
<comment type="caution">
    <text evidence="10">The sequence shown here is derived from an EMBL/GenBank/DDBJ whole genome shotgun (WGS) entry which is preliminary data.</text>
</comment>
<keyword evidence="4 7" id="KW-0812">Transmembrane</keyword>
<evidence type="ECO:0000259" key="9">
    <source>
        <dbReference type="PROSITE" id="PS50928"/>
    </source>
</evidence>
<keyword evidence="5 7" id="KW-1133">Transmembrane helix</keyword>
<evidence type="ECO:0000256" key="4">
    <source>
        <dbReference type="ARBA" id="ARBA00022692"/>
    </source>
</evidence>
<feature type="domain" description="ABC transmembrane type-1" evidence="9">
    <location>
        <begin position="97"/>
        <end position="307"/>
    </location>
</feature>
<dbReference type="InterPro" id="IPR000515">
    <property type="entry name" value="MetI-like"/>
</dbReference>
<sequence length="319" mass="34223">MSTTTSTVADPSTGSADTTRKRGARRDSRSRSTRRVDPVYYLFLFPALAIFTLAITLPAVLGFAYSFTNSIGFGDWEFIGLRNYVAMFRDQGIVSAYLFTLGFALVTVVVVNVLAFILALGLTSRIRLQAALRTVFVLPMVISGIIIAFVFKFLFSTTLPSIGSALGIESLSSSILADESLAWIAIVVVTAWSTIPSTMLIYIAGLVTIPDEVYEAASIDGAGPAKRLWNITLPLVSGFIVINTILGFKNYLNAYDIVVGLTDGGPGTATRTVAMSIFKGFTGGDYGYQMANAFVFFLISIVIAVIQLSITRGKASFGA</sequence>
<dbReference type="CDD" id="cd06261">
    <property type="entry name" value="TM_PBP2"/>
    <property type="match status" value="1"/>
</dbReference>
<dbReference type="Gene3D" id="1.10.3720.10">
    <property type="entry name" value="MetI-like"/>
    <property type="match status" value="1"/>
</dbReference>
<feature type="region of interest" description="Disordered" evidence="8">
    <location>
        <begin position="1"/>
        <end position="30"/>
    </location>
</feature>
<comment type="similarity">
    <text evidence="7">Belongs to the binding-protein-dependent transport system permease family.</text>
</comment>
<name>A0ABS1B9C9_9MICO</name>
<evidence type="ECO:0000313" key="10">
    <source>
        <dbReference type="EMBL" id="MBK0330565.1"/>
    </source>
</evidence>
<dbReference type="PANTHER" id="PTHR30193:SF37">
    <property type="entry name" value="INNER MEMBRANE ABC TRANSPORTER PERMEASE PROTEIN YCJO"/>
    <property type="match status" value="1"/>
</dbReference>
<evidence type="ECO:0000313" key="11">
    <source>
        <dbReference type="Proteomes" id="UP000612352"/>
    </source>
</evidence>
<dbReference type="PANTHER" id="PTHR30193">
    <property type="entry name" value="ABC TRANSPORTER PERMEASE PROTEIN"/>
    <property type="match status" value="1"/>
</dbReference>
<feature type="transmembrane region" description="Helical" evidence="7">
    <location>
        <begin position="134"/>
        <end position="155"/>
    </location>
</feature>
<feature type="transmembrane region" description="Helical" evidence="7">
    <location>
        <begin position="96"/>
        <end position="122"/>
    </location>
</feature>
<dbReference type="Pfam" id="PF00528">
    <property type="entry name" value="BPD_transp_1"/>
    <property type="match status" value="1"/>
</dbReference>
<evidence type="ECO:0000256" key="2">
    <source>
        <dbReference type="ARBA" id="ARBA00022448"/>
    </source>
</evidence>
<evidence type="ECO:0000256" key="3">
    <source>
        <dbReference type="ARBA" id="ARBA00022475"/>
    </source>
</evidence>
<organism evidence="10 11">
    <name type="scientific">Brachybacterium halotolerans</name>
    <dbReference type="NCBI Taxonomy" id="2795215"/>
    <lineage>
        <taxon>Bacteria</taxon>
        <taxon>Bacillati</taxon>
        <taxon>Actinomycetota</taxon>
        <taxon>Actinomycetes</taxon>
        <taxon>Micrococcales</taxon>
        <taxon>Dermabacteraceae</taxon>
        <taxon>Brachybacterium</taxon>
    </lineage>
</organism>
<gene>
    <name evidence="10" type="ORF">I8D64_04030</name>
</gene>
<accession>A0ABS1B9C9</accession>
<keyword evidence="6 7" id="KW-0472">Membrane</keyword>
<dbReference type="EMBL" id="JAEDAJ010000001">
    <property type="protein sequence ID" value="MBK0330565.1"/>
    <property type="molecule type" value="Genomic_DNA"/>
</dbReference>
<proteinExistence type="inferred from homology"/>
<keyword evidence="2 7" id="KW-0813">Transport</keyword>
<evidence type="ECO:0000256" key="8">
    <source>
        <dbReference type="SAM" id="MobiDB-lite"/>
    </source>
</evidence>
<evidence type="ECO:0000256" key="6">
    <source>
        <dbReference type="ARBA" id="ARBA00023136"/>
    </source>
</evidence>
<feature type="transmembrane region" description="Helical" evidence="7">
    <location>
        <begin position="181"/>
        <end position="207"/>
    </location>
</feature>
<dbReference type="InterPro" id="IPR035906">
    <property type="entry name" value="MetI-like_sf"/>
</dbReference>
<dbReference type="InterPro" id="IPR051393">
    <property type="entry name" value="ABC_transporter_permease"/>
</dbReference>
<evidence type="ECO:0000256" key="5">
    <source>
        <dbReference type="ARBA" id="ARBA00022989"/>
    </source>
</evidence>
<reference evidence="10 11" key="1">
    <citation type="submission" date="2020-12" db="EMBL/GenBank/DDBJ databases">
        <title>Brachybacterium sp. MASK1Z-5, whole genome shotgun sequence.</title>
        <authorList>
            <person name="Tuo L."/>
        </authorList>
    </citation>
    <scope>NUCLEOTIDE SEQUENCE [LARGE SCALE GENOMIC DNA]</scope>
    <source>
        <strain evidence="10 11">MASK1Z-5</strain>
    </source>
</reference>
<protein>
    <submittedName>
        <fullName evidence="10">Sugar ABC transporter permease</fullName>
    </submittedName>
</protein>
<evidence type="ECO:0000256" key="1">
    <source>
        <dbReference type="ARBA" id="ARBA00004651"/>
    </source>
</evidence>
<comment type="subcellular location">
    <subcellularLocation>
        <location evidence="1 7">Cell membrane</location>
        <topology evidence="1 7">Multi-pass membrane protein</topology>
    </subcellularLocation>
</comment>
<dbReference type="SUPFAM" id="SSF161098">
    <property type="entry name" value="MetI-like"/>
    <property type="match status" value="1"/>
</dbReference>